<evidence type="ECO:0000313" key="2">
    <source>
        <dbReference type="EMBL" id="CAH9113969.1"/>
    </source>
</evidence>
<reference evidence="2" key="1">
    <citation type="submission" date="2022-07" db="EMBL/GenBank/DDBJ databases">
        <authorList>
            <person name="Macas J."/>
            <person name="Novak P."/>
            <person name="Neumann P."/>
        </authorList>
    </citation>
    <scope>NUCLEOTIDE SEQUENCE</scope>
</reference>
<feature type="signal peptide" evidence="1">
    <location>
        <begin position="1"/>
        <end position="36"/>
    </location>
</feature>
<dbReference type="Proteomes" id="UP001152484">
    <property type="component" value="Unassembled WGS sequence"/>
</dbReference>
<proteinExistence type="predicted"/>
<name>A0A9P1EM77_CUSEU</name>
<evidence type="ECO:0000313" key="3">
    <source>
        <dbReference type="Proteomes" id="UP001152484"/>
    </source>
</evidence>
<organism evidence="2 3">
    <name type="scientific">Cuscuta europaea</name>
    <name type="common">European dodder</name>
    <dbReference type="NCBI Taxonomy" id="41803"/>
    <lineage>
        <taxon>Eukaryota</taxon>
        <taxon>Viridiplantae</taxon>
        <taxon>Streptophyta</taxon>
        <taxon>Embryophyta</taxon>
        <taxon>Tracheophyta</taxon>
        <taxon>Spermatophyta</taxon>
        <taxon>Magnoliopsida</taxon>
        <taxon>eudicotyledons</taxon>
        <taxon>Gunneridae</taxon>
        <taxon>Pentapetalae</taxon>
        <taxon>asterids</taxon>
        <taxon>lamiids</taxon>
        <taxon>Solanales</taxon>
        <taxon>Convolvulaceae</taxon>
        <taxon>Cuscuteae</taxon>
        <taxon>Cuscuta</taxon>
        <taxon>Cuscuta subgen. Cuscuta</taxon>
    </lineage>
</organism>
<accession>A0A9P1EM77</accession>
<feature type="chain" id="PRO_5040282537" evidence="1">
    <location>
        <begin position="37"/>
        <end position="105"/>
    </location>
</feature>
<keyword evidence="1" id="KW-0732">Signal</keyword>
<evidence type="ECO:0000256" key="1">
    <source>
        <dbReference type="SAM" id="SignalP"/>
    </source>
</evidence>
<dbReference type="OrthoDB" id="10390131at2759"/>
<dbReference type="AlphaFoldDB" id="A0A9P1EM77"/>
<sequence>MMGRLRGVAAGNKSLVVVIVVVLVFGLELSRDGVRADSPCTRACPSQCLLHKSQNPTACYSSCLHHCSQGKNHQAIDVVGQKGDEHIEIFSEAEAPVAVDTTRSL</sequence>
<keyword evidence="3" id="KW-1185">Reference proteome</keyword>
<dbReference type="EMBL" id="CAMAPE010000062">
    <property type="protein sequence ID" value="CAH9113969.1"/>
    <property type="molecule type" value="Genomic_DNA"/>
</dbReference>
<protein>
    <submittedName>
        <fullName evidence="2">Uncharacterized protein</fullName>
    </submittedName>
</protein>
<gene>
    <name evidence="2" type="ORF">CEURO_LOCUS20211</name>
</gene>
<comment type="caution">
    <text evidence="2">The sequence shown here is derived from an EMBL/GenBank/DDBJ whole genome shotgun (WGS) entry which is preliminary data.</text>
</comment>